<feature type="chain" id="PRO_5035222256" description="Outer membrane protein beta-barrel domain-containing protein" evidence="1">
    <location>
        <begin position="23"/>
        <end position="144"/>
    </location>
</feature>
<reference evidence="2" key="1">
    <citation type="submission" date="2020-10" db="EMBL/GenBank/DDBJ databases">
        <authorList>
            <person name="Lu T."/>
            <person name="Wang Q."/>
            <person name="Han X."/>
        </authorList>
    </citation>
    <scope>NUCLEOTIDE SEQUENCE</scope>
    <source>
        <strain evidence="2">WQ 117</strain>
    </source>
</reference>
<sequence>MKKLLFTALLSLFTFNFATAQAYSGNGDQKVSLGFVPWGYGTGLTAIYDYGLSDLISIGGGGEFYFSGKNEDKDNFYVFGRANVHLGELLNMPSNMDLYPGLDVGFNHGLGLGAHLGFRYLFSDNIGAYIEAGSRGSLGLLIQL</sequence>
<evidence type="ECO:0000313" key="3">
    <source>
        <dbReference type="Proteomes" id="UP000608754"/>
    </source>
</evidence>
<dbReference type="EMBL" id="JADGIK010000003">
    <property type="protein sequence ID" value="MBF0596884.1"/>
    <property type="molecule type" value="Genomic_DNA"/>
</dbReference>
<organism evidence="2 3">
    <name type="scientific">Faecalibacter rhinopitheci</name>
    <dbReference type="NCBI Taxonomy" id="2779678"/>
    <lineage>
        <taxon>Bacteria</taxon>
        <taxon>Pseudomonadati</taxon>
        <taxon>Bacteroidota</taxon>
        <taxon>Flavobacteriia</taxon>
        <taxon>Flavobacteriales</taxon>
        <taxon>Weeksellaceae</taxon>
        <taxon>Faecalibacter</taxon>
    </lineage>
</organism>
<evidence type="ECO:0000256" key="1">
    <source>
        <dbReference type="SAM" id="SignalP"/>
    </source>
</evidence>
<dbReference type="Pfam" id="PF20351">
    <property type="entry name" value="DUF6646"/>
    <property type="match status" value="1"/>
</dbReference>
<comment type="caution">
    <text evidence="2">The sequence shown here is derived from an EMBL/GenBank/DDBJ whole genome shotgun (WGS) entry which is preliminary data.</text>
</comment>
<dbReference type="Proteomes" id="UP000608754">
    <property type="component" value="Unassembled WGS sequence"/>
</dbReference>
<proteinExistence type="predicted"/>
<accession>A0A8J7K421</accession>
<dbReference type="AlphaFoldDB" id="A0A8J7K421"/>
<evidence type="ECO:0008006" key="4">
    <source>
        <dbReference type="Google" id="ProtNLM"/>
    </source>
</evidence>
<protein>
    <recommendedName>
        <fullName evidence="4">Outer membrane protein beta-barrel domain-containing protein</fullName>
    </recommendedName>
</protein>
<gene>
    <name evidence="2" type="ORF">IM532_05380</name>
</gene>
<evidence type="ECO:0000313" key="2">
    <source>
        <dbReference type="EMBL" id="MBF0596884.1"/>
    </source>
</evidence>
<feature type="signal peptide" evidence="1">
    <location>
        <begin position="1"/>
        <end position="22"/>
    </location>
</feature>
<name>A0A8J7K421_9FLAO</name>
<dbReference type="RefSeq" id="WP_194182424.1">
    <property type="nucleotide sequence ID" value="NZ_JADGIK010000003.1"/>
</dbReference>
<keyword evidence="1" id="KW-0732">Signal</keyword>
<keyword evidence="3" id="KW-1185">Reference proteome</keyword>
<dbReference type="InterPro" id="IPR046588">
    <property type="entry name" value="DUF6646"/>
</dbReference>